<evidence type="ECO:0000313" key="2">
    <source>
        <dbReference type="Proteomes" id="UP000501868"/>
    </source>
</evidence>
<accession>A0A6H1NYX4</accession>
<gene>
    <name evidence="1" type="ORF">HFZ78_06655</name>
</gene>
<protein>
    <submittedName>
        <fullName evidence="1">Uncharacterized protein</fullName>
    </submittedName>
</protein>
<dbReference type="EMBL" id="CP051128">
    <property type="protein sequence ID" value="QIZ06425.1"/>
    <property type="molecule type" value="Genomic_DNA"/>
</dbReference>
<proteinExistence type="predicted"/>
<dbReference type="AlphaFoldDB" id="A0A6H1NYX4"/>
<evidence type="ECO:0000313" key="1">
    <source>
        <dbReference type="EMBL" id="QIZ06425.1"/>
    </source>
</evidence>
<organism evidence="1 2">
    <name type="scientific">Priestia megaterium</name>
    <name type="common">Bacillus megaterium</name>
    <dbReference type="NCBI Taxonomy" id="1404"/>
    <lineage>
        <taxon>Bacteria</taxon>
        <taxon>Bacillati</taxon>
        <taxon>Bacillota</taxon>
        <taxon>Bacilli</taxon>
        <taxon>Bacillales</taxon>
        <taxon>Bacillaceae</taxon>
        <taxon>Priestia</taxon>
    </lineage>
</organism>
<dbReference type="Proteomes" id="UP000501868">
    <property type="component" value="Chromosome"/>
</dbReference>
<sequence length="59" mass="6504">MKIYEETETTAEELVEQGVTQTLSFGPALVQNSTAITDIGHVSIDTNFGNRSMMNLKKN</sequence>
<reference evidence="1 2" key="2">
    <citation type="submission" date="2020-04" db="EMBL/GenBank/DDBJ databases">
        <authorList>
            <person name="Fomenkov A."/>
            <person name="Anton B.P."/>
            <person name="Roberts R.J."/>
        </authorList>
    </citation>
    <scope>NUCLEOTIDE SEQUENCE [LARGE SCALE GENOMIC DNA]</scope>
    <source>
        <strain evidence="1 2">S2</strain>
    </source>
</reference>
<name>A0A6H1NYX4_PRIMG</name>
<reference evidence="1 2" key="1">
    <citation type="submission" date="2020-04" db="EMBL/GenBank/DDBJ databases">
        <title>Genome-Wide Identification of 5-Methylcytosine Sites in Bacterial Genomes By High-Throughput Sequencing of MspJI Restriction Fragments.</title>
        <authorList>
            <person name="Wu V."/>
        </authorList>
    </citation>
    <scope>NUCLEOTIDE SEQUENCE [LARGE SCALE GENOMIC DNA]</scope>
    <source>
        <strain evidence="1 2">S2</strain>
    </source>
</reference>